<feature type="domain" description="N-acetyltransferase" evidence="3">
    <location>
        <begin position="1"/>
        <end position="163"/>
    </location>
</feature>
<evidence type="ECO:0000256" key="1">
    <source>
        <dbReference type="ARBA" id="ARBA00022679"/>
    </source>
</evidence>
<dbReference type="EMBL" id="FOYI01000001">
    <property type="protein sequence ID" value="SFQ96332.1"/>
    <property type="molecule type" value="Genomic_DNA"/>
</dbReference>
<dbReference type="AlphaFoldDB" id="A0A1I6CT95"/>
<protein>
    <submittedName>
        <fullName evidence="4">Phosphinothricin acetyltransferase</fullName>
    </submittedName>
</protein>
<sequence length="172" mass="18361">MIIRDAVAADAAELAAIAEPIVRETTISFSTVVKSAEDFALEIAERQEAGRAFLVAEDAGQVLGYATYFPFRSGPGYARTMEHTILLGPAARGRGAGRALMDRLCDHAAAAGIHIMVAGVCAQNAPGLAFHRAIGFVETGRMPETGWKFGRWLDLVLLQKRLDDGPPPSTPL</sequence>
<keyword evidence="2" id="KW-0012">Acyltransferase</keyword>
<dbReference type="Pfam" id="PF00583">
    <property type="entry name" value="Acetyltransf_1"/>
    <property type="match status" value="1"/>
</dbReference>
<dbReference type="RefSeq" id="WP_092075923.1">
    <property type="nucleotide sequence ID" value="NZ_FOYI01000001.1"/>
</dbReference>
<dbReference type="Proteomes" id="UP000199302">
    <property type="component" value="Unassembled WGS sequence"/>
</dbReference>
<dbReference type="GO" id="GO:0016747">
    <property type="term" value="F:acyltransferase activity, transferring groups other than amino-acyl groups"/>
    <property type="evidence" value="ECO:0007669"/>
    <property type="project" value="InterPro"/>
</dbReference>
<dbReference type="OrthoDB" id="5459937at2"/>
<accession>A0A1I6CT95</accession>
<dbReference type="Gene3D" id="3.40.630.30">
    <property type="match status" value="1"/>
</dbReference>
<evidence type="ECO:0000256" key="2">
    <source>
        <dbReference type="ARBA" id="ARBA00023315"/>
    </source>
</evidence>
<dbReference type="PROSITE" id="PS51186">
    <property type="entry name" value="GNAT"/>
    <property type="match status" value="1"/>
</dbReference>
<keyword evidence="5" id="KW-1185">Reference proteome</keyword>
<dbReference type="PANTHER" id="PTHR43072">
    <property type="entry name" value="N-ACETYLTRANSFERASE"/>
    <property type="match status" value="1"/>
</dbReference>
<evidence type="ECO:0000313" key="4">
    <source>
        <dbReference type="EMBL" id="SFQ96332.1"/>
    </source>
</evidence>
<gene>
    <name evidence="4" type="ORF">SAMN04515673_101322</name>
</gene>
<dbReference type="InterPro" id="IPR000182">
    <property type="entry name" value="GNAT_dom"/>
</dbReference>
<organism evidence="4 5">
    <name type="scientific">Poseidonocella sedimentorum</name>
    <dbReference type="NCBI Taxonomy" id="871652"/>
    <lineage>
        <taxon>Bacteria</taxon>
        <taxon>Pseudomonadati</taxon>
        <taxon>Pseudomonadota</taxon>
        <taxon>Alphaproteobacteria</taxon>
        <taxon>Rhodobacterales</taxon>
        <taxon>Roseobacteraceae</taxon>
        <taxon>Poseidonocella</taxon>
    </lineage>
</organism>
<name>A0A1I6CT95_9RHOB</name>
<evidence type="ECO:0000313" key="5">
    <source>
        <dbReference type="Proteomes" id="UP000199302"/>
    </source>
</evidence>
<keyword evidence="1 4" id="KW-0808">Transferase</keyword>
<dbReference type="STRING" id="871652.SAMN04515673_101322"/>
<proteinExistence type="predicted"/>
<dbReference type="InterPro" id="IPR016181">
    <property type="entry name" value="Acyl_CoA_acyltransferase"/>
</dbReference>
<dbReference type="PANTHER" id="PTHR43072:SF23">
    <property type="entry name" value="UPF0039 PROTEIN C11D3.02C"/>
    <property type="match status" value="1"/>
</dbReference>
<evidence type="ECO:0000259" key="3">
    <source>
        <dbReference type="PROSITE" id="PS51186"/>
    </source>
</evidence>
<dbReference type="SUPFAM" id="SSF55729">
    <property type="entry name" value="Acyl-CoA N-acyltransferases (Nat)"/>
    <property type="match status" value="1"/>
</dbReference>
<reference evidence="4 5" key="1">
    <citation type="submission" date="2016-10" db="EMBL/GenBank/DDBJ databases">
        <authorList>
            <person name="de Groot N.N."/>
        </authorList>
    </citation>
    <scope>NUCLEOTIDE SEQUENCE [LARGE SCALE GENOMIC DNA]</scope>
    <source>
        <strain evidence="5">KMM 9023,NRIC 0796,JCM 17311,KCTC 23692</strain>
    </source>
</reference>